<feature type="transmembrane region" description="Helical" evidence="1">
    <location>
        <begin position="20"/>
        <end position="42"/>
    </location>
</feature>
<dbReference type="EMBL" id="QGUI02000089">
    <property type="protein sequence ID" value="MFO7192324.1"/>
    <property type="molecule type" value="Genomic_DNA"/>
</dbReference>
<keyword evidence="1" id="KW-0812">Transmembrane</keyword>
<reference evidence="2 3" key="1">
    <citation type="journal article" date="2021" name="BMC Genomics">
        <title>Genome-resolved metagenome and metatranscriptome analyses of thermophilic composting reveal key bacterial players and their metabolic interactions.</title>
        <authorList>
            <person name="Braga L.P.P."/>
            <person name="Pereira R.V."/>
            <person name="Martins L.F."/>
            <person name="Moura L.M.S."/>
            <person name="Sanchez F.B."/>
            <person name="Patane J.S.L."/>
            <person name="da Silva A.M."/>
            <person name="Setubal J.C."/>
        </authorList>
    </citation>
    <scope>NUCLEOTIDE SEQUENCE [LARGE SCALE GENOMIC DNA]</scope>
    <source>
        <strain evidence="2">ZC4RG45</strain>
    </source>
</reference>
<accession>A0ABD6FHA6</accession>
<proteinExistence type="predicted"/>
<organism evidence="2 3">
    <name type="scientific">Thermocrispum agreste</name>
    <dbReference type="NCBI Taxonomy" id="37925"/>
    <lineage>
        <taxon>Bacteria</taxon>
        <taxon>Bacillati</taxon>
        <taxon>Actinomycetota</taxon>
        <taxon>Actinomycetes</taxon>
        <taxon>Pseudonocardiales</taxon>
        <taxon>Pseudonocardiaceae</taxon>
        <taxon>Thermocrispum</taxon>
    </lineage>
</organism>
<gene>
    <name evidence="2" type="ORF">DIU77_008790</name>
</gene>
<dbReference type="AlphaFoldDB" id="A0ABD6FHA6"/>
<name>A0ABD6FHA6_9PSEU</name>
<keyword evidence="1" id="KW-1133">Transmembrane helix</keyword>
<protein>
    <recommendedName>
        <fullName evidence="4">DUF58 domain-containing protein</fullName>
    </recommendedName>
</protein>
<evidence type="ECO:0000256" key="1">
    <source>
        <dbReference type="SAM" id="Phobius"/>
    </source>
</evidence>
<feature type="transmembrane region" description="Helical" evidence="1">
    <location>
        <begin position="48"/>
        <end position="69"/>
    </location>
</feature>
<dbReference type="Proteomes" id="UP000249324">
    <property type="component" value="Unassembled WGS sequence"/>
</dbReference>
<evidence type="ECO:0000313" key="3">
    <source>
        <dbReference type="Proteomes" id="UP000249324"/>
    </source>
</evidence>
<evidence type="ECO:0000313" key="2">
    <source>
        <dbReference type="EMBL" id="MFO7192324.1"/>
    </source>
</evidence>
<evidence type="ECO:0008006" key="4">
    <source>
        <dbReference type="Google" id="ProtNLM"/>
    </source>
</evidence>
<sequence length="232" mass="24847">MTPSRSFSDHTLGRLLRRTLGWALMRTAALALALFLGAYLTRQLGGDPAALVVLGIVLPAVWLLAELLVPRTLPVATGSDLLVGRAAAADDVFAATYRSLRDQHAAPVAIHPRRARVGGPVPGVRNVLRLRMGAYAGVVAVAPFGNDLHVGWRLTFRHVPLVTTLRWLVAVVAVDNGYIDLIELEPARALTDVVRHAVHVGANTPTAQPGEIFVTTFGSDLPMEQADHRSSA</sequence>
<comment type="caution">
    <text evidence="2">The sequence shown here is derived from an EMBL/GenBank/DDBJ whole genome shotgun (WGS) entry which is preliminary data.</text>
</comment>
<keyword evidence="1" id="KW-0472">Membrane</keyword>